<dbReference type="InterPro" id="IPR036388">
    <property type="entry name" value="WH-like_DNA-bd_sf"/>
</dbReference>
<dbReference type="Proteomes" id="UP000032522">
    <property type="component" value="Unassembled WGS sequence"/>
</dbReference>
<dbReference type="PATRIC" id="fig|1462.6.peg.1169"/>
<keyword evidence="1" id="KW-0175">Coiled coil</keyword>
<evidence type="ECO:0000256" key="1">
    <source>
        <dbReference type="SAM" id="Coils"/>
    </source>
</evidence>
<dbReference type="OrthoDB" id="8910390at2"/>
<proteinExistence type="predicted"/>
<dbReference type="SUPFAM" id="SSF88659">
    <property type="entry name" value="Sigma3 and sigma4 domains of RNA polymerase sigma factors"/>
    <property type="match status" value="1"/>
</dbReference>
<sequence length="128" mass="15120">MKRDARRYDGCASRLTFHHSHLLKNVLPKVKGVTSNPTERQARQFLRAWERAKRYEQKVKRLEEAVSKLQDERERMVAEALMDGEKLYMIAQELNVSRQIVHEIKRSVIKKLAFELYGEETKASLLHK</sequence>
<name>A0A0D8BND5_GEOKU</name>
<evidence type="ECO:0000313" key="3">
    <source>
        <dbReference type="Proteomes" id="UP000032522"/>
    </source>
</evidence>
<accession>A0A0D8BND5</accession>
<protein>
    <submittedName>
        <fullName evidence="2">Bacterial regulatory s, luxR family protein</fullName>
    </submittedName>
</protein>
<gene>
    <name evidence="2" type="ORF">LG52_1000</name>
</gene>
<dbReference type="AlphaFoldDB" id="A0A0D8BND5"/>
<dbReference type="InterPro" id="IPR013324">
    <property type="entry name" value="RNA_pol_sigma_r3/r4-like"/>
</dbReference>
<organism evidence="2 3">
    <name type="scientific">Geobacillus kaustophilus</name>
    <dbReference type="NCBI Taxonomy" id="1462"/>
    <lineage>
        <taxon>Bacteria</taxon>
        <taxon>Bacillati</taxon>
        <taxon>Bacillota</taxon>
        <taxon>Bacilli</taxon>
        <taxon>Bacillales</taxon>
        <taxon>Anoxybacillaceae</taxon>
        <taxon>Geobacillus</taxon>
        <taxon>Geobacillus thermoleovorans group</taxon>
    </lineage>
</organism>
<evidence type="ECO:0000313" key="2">
    <source>
        <dbReference type="EMBL" id="KJE25646.1"/>
    </source>
</evidence>
<feature type="coiled-coil region" evidence="1">
    <location>
        <begin position="52"/>
        <end position="79"/>
    </location>
</feature>
<comment type="caution">
    <text evidence="2">The sequence shown here is derived from an EMBL/GenBank/DDBJ whole genome shotgun (WGS) entry which is preliminary data.</text>
</comment>
<dbReference type="RefSeq" id="WP_052524471.1">
    <property type="nucleotide sequence ID" value="NZ_JYBP01000003.1"/>
</dbReference>
<dbReference type="EMBL" id="JYBP01000003">
    <property type="protein sequence ID" value="KJE25646.1"/>
    <property type="molecule type" value="Genomic_DNA"/>
</dbReference>
<dbReference type="Gene3D" id="1.10.10.10">
    <property type="entry name" value="Winged helix-like DNA-binding domain superfamily/Winged helix DNA-binding domain"/>
    <property type="match status" value="1"/>
</dbReference>
<reference evidence="2 3" key="1">
    <citation type="submission" date="2015-01" db="EMBL/GenBank/DDBJ databases">
        <authorList>
            <person name="Filippidou S."/>
            <person name="Jeanneret N."/>
            <person name="Russel-Delif L."/>
            <person name="Junier T."/>
            <person name="Wunderlin T."/>
            <person name="Molina V."/>
            <person name="Johnson S.L."/>
            <person name="Davenport K.W."/>
            <person name="Chain P.S."/>
            <person name="Dorador C."/>
            <person name="Junier P."/>
        </authorList>
    </citation>
    <scope>NUCLEOTIDE SEQUENCE [LARGE SCALE GENOMIC DNA]</scope>
    <source>
        <strain evidence="2 3">Et7/4</strain>
    </source>
</reference>